<evidence type="ECO:0000313" key="2">
    <source>
        <dbReference type="EMBL" id="KAK1654281.1"/>
    </source>
</evidence>
<evidence type="ECO:0000313" key="3">
    <source>
        <dbReference type="Proteomes" id="UP001243989"/>
    </source>
</evidence>
<dbReference type="RefSeq" id="XP_060450325.1">
    <property type="nucleotide sequence ID" value="XM_060596310.1"/>
</dbReference>
<dbReference type="Pfam" id="PF12796">
    <property type="entry name" value="Ank_2"/>
    <property type="match status" value="1"/>
</dbReference>
<dbReference type="AlphaFoldDB" id="A0AAJ0A398"/>
<dbReference type="PANTHER" id="PTHR46224">
    <property type="entry name" value="ANKYRIN REPEAT FAMILY PROTEIN"/>
    <property type="match status" value="1"/>
</dbReference>
<comment type="caution">
    <text evidence="2">The sequence shown here is derived from an EMBL/GenBank/DDBJ whole genome shotgun (WGS) entry which is preliminary data.</text>
</comment>
<proteinExistence type="predicted"/>
<dbReference type="PANTHER" id="PTHR46224:SF64">
    <property type="entry name" value="IQ MOTIF AND ANKYRIN REPEAT DOMAIN-CONTAINING PROTEIN 1"/>
    <property type="match status" value="1"/>
</dbReference>
<dbReference type="Proteomes" id="UP001243989">
    <property type="component" value="Unassembled WGS sequence"/>
</dbReference>
<dbReference type="InterPro" id="IPR036770">
    <property type="entry name" value="Ankyrin_rpt-contain_sf"/>
</dbReference>
<accession>A0AAJ0A398</accession>
<feature type="repeat" description="ANK" evidence="1">
    <location>
        <begin position="301"/>
        <end position="328"/>
    </location>
</feature>
<keyword evidence="3" id="KW-1185">Reference proteome</keyword>
<sequence length="359" mass="40460">MTWFPTAAEDQTCVFCEYLTRITDITEDTESGFEYYVARYPLFTHAAMTWGRHAFQAFGQEQNLRESRSYKVVKVFLHSPRTVQFVIETLRRNIKLVWNRLPKQSFSRYWTSLHLATFFGLTEIVKDFLSENGGMANVAARGGDSLVSLAAACGYRPTLDFVLGDNVNANRRKFDEALLGAAQAGNRDISRMVLGYGADPTKSAPLFIASRDGHEDIVRLLLNATPGLVKPVHGESVLVANKNGHSNIVRFFFERGAAMYANFGKLLSATIKRRDKDMARFLLGVLPRRGAVEPEEITELLFLAIAEDDVSMVELLLEHGANTQGRNQDGLTPREVAYERNQDDIQKAIASWEKKRRSR</sequence>
<dbReference type="Gene3D" id="1.25.40.20">
    <property type="entry name" value="Ankyrin repeat-containing domain"/>
    <property type="match status" value="2"/>
</dbReference>
<reference evidence="2" key="1">
    <citation type="submission" date="2021-06" db="EMBL/GenBank/DDBJ databases">
        <title>Comparative genomics, transcriptomics and evolutionary studies reveal genomic signatures of adaptation to plant cell wall in hemibiotrophic fungi.</title>
        <authorList>
            <consortium name="DOE Joint Genome Institute"/>
            <person name="Baroncelli R."/>
            <person name="Diaz J.F."/>
            <person name="Benocci T."/>
            <person name="Peng M."/>
            <person name="Battaglia E."/>
            <person name="Haridas S."/>
            <person name="Andreopoulos W."/>
            <person name="Labutti K."/>
            <person name="Pangilinan J."/>
            <person name="Floch G.L."/>
            <person name="Makela M.R."/>
            <person name="Henrissat B."/>
            <person name="Grigoriev I.V."/>
            <person name="Crouch J.A."/>
            <person name="De Vries R.P."/>
            <person name="Sukno S.A."/>
            <person name="Thon M.R."/>
        </authorList>
    </citation>
    <scope>NUCLEOTIDE SEQUENCE</scope>
    <source>
        <strain evidence="2">CBS 102054</strain>
    </source>
</reference>
<organism evidence="2 3">
    <name type="scientific">Colletotrichum phormii</name>
    <dbReference type="NCBI Taxonomy" id="359342"/>
    <lineage>
        <taxon>Eukaryota</taxon>
        <taxon>Fungi</taxon>
        <taxon>Dikarya</taxon>
        <taxon>Ascomycota</taxon>
        <taxon>Pezizomycotina</taxon>
        <taxon>Sordariomycetes</taxon>
        <taxon>Hypocreomycetidae</taxon>
        <taxon>Glomerellales</taxon>
        <taxon>Glomerellaceae</taxon>
        <taxon>Colletotrichum</taxon>
        <taxon>Colletotrichum acutatum species complex</taxon>
    </lineage>
</organism>
<dbReference type="SMART" id="SM00248">
    <property type="entry name" value="ANK"/>
    <property type="match status" value="6"/>
</dbReference>
<gene>
    <name evidence="2" type="ORF">BDP81DRAFT_80560</name>
</gene>
<keyword evidence="1" id="KW-0040">ANK repeat</keyword>
<dbReference type="InterPro" id="IPR051616">
    <property type="entry name" value="Cul2-RING_E3_ligase_SR"/>
</dbReference>
<dbReference type="PROSITE" id="PS50088">
    <property type="entry name" value="ANK_REPEAT"/>
    <property type="match status" value="1"/>
</dbReference>
<dbReference type="GeneID" id="85481172"/>
<dbReference type="Pfam" id="PF00023">
    <property type="entry name" value="Ank"/>
    <property type="match status" value="1"/>
</dbReference>
<protein>
    <submittedName>
        <fullName evidence="2">Ankyrin repeat-containing domain protein</fullName>
    </submittedName>
</protein>
<dbReference type="InterPro" id="IPR002110">
    <property type="entry name" value="Ankyrin_rpt"/>
</dbReference>
<dbReference type="SUPFAM" id="SSF48403">
    <property type="entry name" value="Ankyrin repeat"/>
    <property type="match status" value="1"/>
</dbReference>
<name>A0AAJ0A398_9PEZI</name>
<evidence type="ECO:0000256" key="1">
    <source>
        <dbReference type="PROSITE-ProRule" id="PRU00023"/>
    </source>
</evidence>
<dbReference type="EMBL" id="JAHMHQ010000002">
    <property type="protein sequence ID" value="KAK1654281.1"/>
    <property type="molecule type" value="Genomic_DNA"/>
</dbReference>